<keyword evidence="2" id="KW-1185">Reference proteome</keyword>
<dbReference type="EMBL" id="SCFB01000011">
    <property type="protein sequence ID" value="RZI45478.1"/>
    <property type="molecule type" value="Genomic_DNA"/>
</dbReference>
<proteinExistence type="predicted"/>
<dbReference type="Proteomes" id="UP000293550">
    <property type="component" value="Unassembled WGS sequence"/>
</dbReference>
<dbReference type="GO" id="GO:0003677">
    <property type="term" value="F:DNA binding"/>
    <property type="evidence" value="ECO:0007669"/>
    <property type="project" value="InterPro"/>
</dbReference>
<organism evidence="1 2">
    <name type="scientific">Candidatus Finniella inopinata</name>
    <dbReference type="NCBI Taxonomy" id="1696036"/>
    <lineage>
        <taxon>Bacteria</taxon>
        <taxon>Pseudomonadati</taxon>
        <taxon>Pseudomonadota</taxon>
        <taxon>Alphaproteobacteria</taxon>
        <taxon>Holosporales</taxon>
        <taxon>Candidatus Paracaedibacteraceae</taxon>
        <taxon>Candidatus Finniella</taxon>
    </lineage>
</organism>
<dbReference type="RefSeq" id="WP_130154407.1">
    <property type="nucleotide sequence ID" value="NZ_SCFB01000011.1"/>
</dbReference>
<name>A0A4Q7DGX3_9PROT</name>
<evidence type="ECO:0000313" key="1">
    <source>
        <dbReference type="EMBL" id="RZI45478.1"/>
    </source>
</evidence>
<dbReference type="InterPro" id="IPR001387">
    <property type="entry name" value="Cro/C1-type_HTH"/>
</dbReference>
<dbReference type="OrthoDB" id="8481365at2"/>
<dbReference type="Gene3D" id="1.10.260.40">
    <property type="entry name" value="lambda repressor-like DNA-binding domains"/>
    <property type="match status" value="1"/>
</dbReference>
<dbReference type="InterPro" id="IPR010982">
    <property type="entry name" value="Lambda_DNA-bd_dom_sf"/>
</dbReference>
<dbReference type="SUPFAM" id="SSF47413">
    <property type="entry name" value="lambda repressor-like DNA-binding domains"/>
    <property type="match status" value="1"/>
</dbReference>
<evidence type="ECO:0008006" key="3">
    <source>
        <dbReference type="Google" id="ProtNLM"/>
    </source>
</evidence>
<evidence type="ECO:0000313" key="2">
    <source>
        <dbReference type="Proteomes" id="UP000293550"/>
    </source>
</evidence>
<protein>
    <recommendedName>
        <fullName evidence="3">Helix-turn-helix domain-containing protein</fullName>
    </recommendedName>
</protein>
<comment type="caution">
    <text evidence="1">The sequence shown here is derived from an EMBL/GenBank/DDBJ whole genome shotgun (WGS) entry which is preliminary data.</text>
</comment>
<sequence>MASNINRCNHEFIQKAIDLVGGATALAKKLNVSYHTVLTWKNGRSSVSTTNCQKIEKATDGKVKAKDILPDYPWDELK</sequence>
<dbReference type="InterPro" id="IPR031856">
    <property type="entry name" value="YdaS_toxin-like"/>
</dbReference>
<reference evidence="1 2" key="1">
    <citation type="submission" date="2018-10" db="EMBL/GenBank/DDBJ databases">
        <title>An updated phylogeny of the Alphaproteobacteria reveals that the parasitic Rickettsiales and Holosporales have independent origins.</title>
        <authorList>
            <person name="Munoz-Gomez S.A."/>
            <person name="Hess S."/>
            <person name="Burger G."/>
            <person name="Lang B.F."/>
            <person name="Susko E."/>
            <person name="Slamovits C.H."/>
            <person name="Roger A.J."/>
        </authorList>
    </citation>
    <scope>NUCLEOTIDE SEQUENCE [LARGE SCALE GENOMIC DNA]</scope>
    <source>
        <strain evidence="1">HOLO01</strain>
    </source>
</reference>
<accession>A0A4Q7DGX3</accession>
<dbReference type="CDD" id="cd00093">
    <property type="entry name" value="HTH_XRE"/>
    <property type="match status" value="1"/>
</dbReference>
<dbReference type="AlphaFoldDB" id="A0A4Q7DGX3"/>
<dbReference type="Pfam" id="PF15943">
    <property type="entry name" value="YdaS_toxin"/>
    <property type="match status" value="1"/>
</dbReference>
<gene>
    <name evidence="1" type="ORF">EQU50_06960</name>
</gene>